<protein>
    <recommendedName>
        <fullName evidence="3">Calcineurin-like phosphoesterase domain-containing protein</fullName>
    </recommendedName>
</protein>
<dbReference type="InterPro" id="IPR004843">
    <property type="entry name" value="Calcineurin-like_PHP"/>
</dbReference>
<evidence type="ECO:0000259" key="3">
    <source>
        <dbReference type="Pfam" id="PF00149"/>
    </source>
</evidence>
<dbReference type="Pfam" id="PF00149">
    <property type="entry name" value="Metallophos"/>
    <property type="match status" value="1"/>
</dbReference>
<keyword evidence="1" id="KW-0732">Signal</keyword>
<dbReference type="Gene3D" id="3.60.21.10">
    <property type="match status" value="2"/>
</dbReference>
<accession>A0A1E5T806</accession>
<keyword evidence="2" id="KW-0378">Hydrolase</keyword>
<dbReference type="SUPFAM" id="SSF56300">
    <property type="entry name" value="Metallo-dependent phosphatases"/>
    <property type="match status" value="1"/>
</dbReference>
<dbReference type="Proteomes" id="UP000095552">
    <property type="component" value="Unassembled WGS sequence"/>
</dbReference>
<evidence type="ECO:0000313" key="5">
    <source>
        <dbReference type="Proteomes" id="UP000095552"/>
    </source>
</evidence>
<feature type="domain" description="Calcineurin-like phosphoesterase" evidence="3">
    <location>
        <begin position="48"/>
        <end position="218"/>
    </location>
</feature>
<evidence type="ECO:0000313" key="4">
    <source>
        <dbReference type="EMBL" id="OEK07478.1"/>
    </source>
</evidence>
<dbReference type="InterPro" id="IPR029052">
    <property type="entry name" value="Metallo-depent_PP-like"/>
</dbReference>
<name>A0A1E5T806_9BACT</name>
<dbReference type="AlphaFoldDB" id="A0A1E5T806"/>
<dbReference type="PANTHER" id="PTHR10161:SF14">
    <property type="entry name" value="TARTRATE-RESISTANT ACID PHOSPHATASE TYPE 5"/>
    <property type="match status" value="1"/>
</dbReference>
<keyword evidence="5" id="KW-1185">Reference proteome</keyword>
<dbReference type="Gene3D" id="2.40.160.50">
    <property type="entry name" value="membrane protein fhac: a member of the omp85/tpsb transporter family"/>
    <property type="match status" value="1"/>
</dbReference>
<comment type="caution">
    <text evidence="4">The sequence shown here is derived from an EMBL/GenBank/DDBJ whole genome shotgun (WGS) entry which is preliminary data.</text>
</comment>
<dbReference type="RefSeq" id="WP_069833461.1">
    <property type="nucleotide sequence ID" value="NZ_MDGQ01000002.1"/>
</dbReference>
<dbReference type="PANTHER" id="PTHR10161">
    <property type="entry name" value="TARTRATE-RESISTANT ACID PHOSPHATASE TYPE 5"/>
    <property type="match status" value="1"/>
</dbReference>
<dbReference type="OrthoDB" id="333971at2"/>
<reference evidence="4 5" key="1">
    <citation type="submission" date="2016-08" db="EMBL/GenBank/DDBJ databases">
        <title>Draft genome of Fabibacter sp. strain SK-8.</title>
        <authorList>
            <person name="Wong S.-K."/>
            <person name="Hamasaki K."/>
            <person name="Yoshizawa S."/>
        </authorList>
    </citation>
    <scope>NUCLEOTIDE SEQUENCE [LARGE SCALE GENOMIC DNA]</scope>
    <source>
        <strain evidence="4 5">SK-8</strain>
    </source>
</reference>
<organism evidence="4 5">
    <name type="scientific">Roseivirga misakiensis</name>
    <dbReference type="NCBI Taxonomy" id="1563681"/>
    <lineage>
        <taxon>Bacteria</taxon>
        <taxon>Pseudomonadati</taxon>
        <taxon>Bacteroidota</taxon>
        <taxon>Cytophagia</taxon>
        <taxon>Cytophagales</taxon>
        <taxon>Roseivirgaceae</taxon>
        <taxon>Roseivirga</taxon>
    </lineage>
</organism>
<sequence length="1225" mass="139242">MKNRLLIALSLLFIIGFNLHGFQEKPIHSVFLIGDAGEPYENPVLTLLKKELDKVGDKGSVVFLGDNIYPKGMPPVGHSLRTEAEKAAKGQIEAVKGFKGNIVFIPGNHDWAQGRDNGLEWLKLQEEYVENALDSADVWLPSRGCPGPVEVDLNDKITLIVIDTQWFLHKGDKPTLGCGILSLTQVASLFQDALKRNAHKKVIVASHHPMYTYGIHGGVFSAKDHLFPLTASKKLKNLYIPLPVIGSIYPLYRKWFGNIQDTSHPQYKRFRDGMVSLMSEHPDIVHAAGHEHALEHIEKDGMHYIVSGSGAKNNAHVKQKGDARFAENTMGFARLDYYENGKTELHFFTPENEQAKSLYTNVISEKPYSPKPEDLLEAYSNISFEGRDTVFSASKKYIGRSKFHKSLLGENYRKEWAAELTFPIFDIATEKGGLTVLQKGGGHQTTSLRLEAADGKQYVLRSMDKNPALTLPPELRNTFIKSVVQDGISASHPYAPLVVPPLADAAGIFHANPKIVYIPDDPRFGIYRKELANSLALFEERVNKKQAKEEMFGAADDVVSSPDLYAKLKKDNDNMVDQKFVVRNRLFDMWLGDWDRHDDQWRWIEYDGKDDEKLYKPIPRDRDQVFFAGEGAFKKLAASKWAQPAFKGFEEEISYTPAYGFYRIRWFDRYFMTEPSLEDWITQANELKAALTDKIIEDAIRIWPDEIYDLRGEETIRKLKTRRDQLAKSAEDYFRFISKGVDVLGSDKREQFEVERIDDENTRVLVRKITKKGKLDKVLYDRTFKTSITDEVRLFGFGGEDVFKVTGDVKKSILVRIIAGDDNDIITDQSNVKNGKKKTIVYDELTGNELSPSKETKDLRTDDDPEINRYNMEEFDFDVRMPLLSFNFNPDDGIFLGAGMMFKKDGFRKEPFASKQSFTANYALATSSYNIEYSGEFTDAIGRADFLFDASVKAPNFVNNFFGLGNETDYNDDIDLTFYRTRFQEVSLSPSLNINIGTKANLNLGTHYTRIEIQESQDRFISDFTNNGLNAIGLFDGKEYLGGSIGLHFDTKTDELVPKRGITFNTSLIYNGGLNDNSQNSAQWNSDLTFRWALGPFERTSLATRVGYQKSIGDFEFFQASRLDGFNTLRGYRRFRFAGESSFYHQLDLRIDLFEWRNYILPSKVGLILFNDIGKVWVDGEDSETLHHGYGGGFYITPFGSFAVNLLLAKSEESVLPLVKFGFYF</sequence>
<dbReference type="STRING" id="1563681.BFP71_00285"/>
<gene>
    <name evidence="4" type="ORF">BFP71_00285</name>
</gene>
<proteinExistence type="predicted"/>
<dbReference type="InterPro" id="IPR051558">
    <property type="entry name" value="Metallophosphoesterase_PAP"/>
</dbReference>
<evidence type="ECO:0000256" key="2">
    <source>
        <dbReference type="ARBA" id="ARBA00022801"/>
    </source>
</evidence>
<dbReference type="EMBL" id="MDGQ01000002">
    <property type="protein sequence ID" value="OEK07478.1"/>
    <property type="molecule type" value="Genomic_DNA"/>
</dbReference>
<dbReference type="GO" id="GO:0016787">
    <property type="term" value="F:hydrolase activity"/>
    <property type="evidence" value="ECO:0007669"/>
    <property type="project" value="UniProtKB-KW"/>
</dbReference>
<evidence type="ECO:0000256" key="1">
    <source>
        <dbReference type="ARBA" id="ARBA00022729"/>
    </source>
</evidence>